<sequence>MVSGCEKRKIKKKDEEFVKTQRGALDKFVQRRNTTSVNPSVDPSDHLNDSDRLDDIVNEPHDDVSNPSNIGNLNIDEQLIPPFDIYDPRNWNNLDNKTRDLLIEKGPKRELDLEYPIDENTKRHFAYKHYFRKLCNGEIDDRRWLVYSKHVDKVYCFCCKLFTSHGNSSLLANEGLRDWKHINDRLKNHEKSEEHMSNMRTWNELKVRFQNNLTIDKEFQKEIAKEKIRWRQVLCRIIAVVKCLSKRNLAFKGSNEKLYQDSNGNFLGMIEMIAEFDLIMQDHIRRIQTQDIYHHYLGHNIQNELISLLAFKVRFSITSVIKEAKYFSVILDCTPYVSHQEQMSIIIRCVNMSSEKIKIEEYFLEFLKVDDTSGLGLFNELQNVLKSLDLDIGNVRGQGYDNGYNMKGKHQGVQKRLLEINSKALFMPCACHSLNLVVSDMAHSCLKAISFFGIVQRIYTIFSSSTKRWNVFLKHISCFTVKNLSNTKWESRIKSIKAIRYQAPQLRSALIELHSLCDDAISKSETESLVDALENYEFLLGMVIWHEILYAINMVSKSLQAKSMRFDTALKQVEGVISFFENYRKDGFTSSMDIAKNLAHDMDVDAIFPTKRRRFKKNSLMKMIMMKLYKHLRMLSKSIIFLLLWIWQLLP</sequence>
<dbReference type="InterPro" id="IPR006580">
    <property type="entry name" value="Znf_TTF"/>
</dbReference>
<evidence type="ECO:0000259" key="2">
    <source>
        <dbReference type="SMART" id="SM00597"/>
    </source>
</evidence>
<dbReference type="GeneID" id="104792657"/>
<dbReference type="SMART" id="SM00597">
    <property type="entry name" value="ZnF_TTF"/>
    <property type="match status" value="1"/>
</dbReference>
<dbReference type="InterPro" id="IPR012337">
    <property type="entry name" value="RNaseH-like_sf"/>
</dbReference>
<dbReference type="PANTHER" id="PTHR45749:SF35">
    <property type="entry name" value="AC-LIKE TRANSPOSASE-RELATED"/>
    <property type="match status" value="1"/>
</dbReference>
<name>A0ABM0ZKV5_CAMSA</name>
<dbReference type="PANTHER" id="PTHR45749">
    <property type="match status" value="1"/>
</dbReference>
<feature type="compositionally biased region" description="Basic and acidic residues" evidence="1">
    <location>
        <begin position="43"/>
        <end position="64"/>
    </location>
</feature>
<dbReference type="Proteomes" id="UP000694864">
    <property type="component" value="Chromosome 1"/>
</dbReference>
<reference evidence="4" key="2">
    <citation type="submission" date="2025-08" db="UniProtKB">
        <authorList>
            <consortium name="RefSeq"/>
        </authorList>
    </citation>
    <scope>IDENTIFICATION</scope>
    <source>
        <tissue evidence="4">Leaf</tissue>
    </source>
</reference>
<protein>
    <submittedName>
        <fullName evidence="4">Uncharacterized protein LOC104792657 isoform X1</fullName>
    </submittedName>
</protein>
<feature type="region of interest" description="Disordered" evidence="1">
    <location>
        <begin position="29"/>
        <end position="73"/>
    </location>
</feature>
<feature type="compositionally biased region" description="Polar residues" evidence="1">
    <location>
        <begin position="31"/>
        <end position="41"/>
    </location>
</feature>
<dbReference type="InterPro" id="IPR025398">
    <property type="entry name" value="DUF4371"/>
</dbReference>
<reference evidence="3" key="1">
    <citation type="journal article" date="2014" name="Nat. Commun.">
        <title>The emerging biofuel crop Camelina sativa retains a highly undifferentiated hexaploid genome structure.</title>
        <authorList>
            <person name="Kagale S."/>
            <person name="Koh C."/>
            <person name="Nixon J."/>
            <person name="Bollina V."/>
            <person name="Clarke W.E."/>
            <person name="Tuteja R."/>
            <person name="Spillane C."/>
            <person name="Robinson S.J."/>
            <person name="Links M.G."/>
            <person name="Clarke C."/>
            <person name="Higgins E.E."/>
            <person name="Huebert T."/>
            <person name="Sharpe A.G."/>
            <person name="Parkin I.A."/>
        </authorList>
    </citation>
    <scope>NUCLEOTIDE SEQUENCE [LARGE SCALE GENOMIC DNA]</scope>
    <source>
        <strain evidence="3">cv. DH55</strain>
    </source>
</reference>
<proteinExistence type="predicted"/>
<dbReference type="RefSeq" id="XP_010517151.1">
    <property type="nucleotide sequence ID" value="XM_010518849.2"/>
</dbReference>
<evidence type="ECO:0000256" key="1">
    <source>
        <dbReference type="SAM" id="MobiDB-lite"/>
    </source>
</evidence>
<evidence type="ECO:0000313" key="4">
    <source>
        <dbReference type="RefSeq" id="XP_010517151.1"/>
    </source>
</evidence>
<accession>A0ABM0ZKV5</accession>
<organism evidence="3 4">
    <name type="scientific">Camelina sativa</name>
    <name type="common">False flax</name>
    <name type="synonym">Myagrum sativum</name>
    <dbReference type="NCBI Taxonomy" id="90675"/>
    <lineage>
        <taxon>Eukaryota</taxon>
        <taxon>Viridiplantae</taxon>
        <taxon>Streptophyta</taxon>
        <taxon>Embryophyta</taxon>
        <taxon>Tracheophyta</taxon>
        <taxon>Spermatophyta</taxon>
        <taxon>Magnoliopsida</taxon>
        <taxon>eudicotyledons</taxon>
        <taxon>Gunneridae</taxon>
        <taxon>Pentapetalae</taxon>
        <taxon>rosids</taxon>
        <taxon>malvids</taxon>
        <taxon>Brassicales</taxon>
        <taxon>Brassicaceae</taxon>
        <taxon>Camelineae</taxon>
        <taxon>Camelina</taxon>
    </lineage>
</organism>
<keyword evidence="3" id="KW-1185">Reference proteome</keyword>
<feature type="domain" description="TTF-type" evidence="2">
    <location>
        <begin position="129"/>
        <end position="214"/>
    </location>
</feature>
<dbReference type="Pfam" id="PF14291">
    <property type="entry name" value="DUF4371"/>
    <property type="match status" value="1"/>
</dbReference>
<gene>
    <name evidence="4" type="primary">LOC104792657</name>
</gene>
<dbReference type="SUPFAM" id="SSF53098">
    <property type="entry name" value="Ribonuclease H-like"/>
    <property type="match status" value="1"/>
</dbReference>
<evidence type="ECO:0000313" key="3">
    <source>
        <dbReference type="Proteomes" id="UP000694864"/>
    </source>
</evidence>